<dbReference type="SMART" id="SM00448">
    <property type="entry name" value="REC"/>
    <property type="match status" value="1"/>
</dbReference>
<dbReference type="InterPro" id="IPR050595">
    <property type="entry name" value="Bact_response_regulator"/>
</dbReference>
<accession>A0A285HFY9</accession>
<dbReference type="PANTHER" id="PTHR44591">
    <property type="entry name" value="STRESS RESPONSE REGULATOR PROTEIN 1"/>
    <property type="match status" value="1"/>
</dbReference>
<evidence type="ECO:0000256" key="3">
    <source>
        <dbReference type="ARBA" id="ARBA00024867"/>
    </source>
</evidence>
<sequence>MAKKILVVDDSRTVRSSVKYTLEKEGYEVILAEDGRDGLEKLEDNSSITDRPKMIITDVNMPNMDGITFTSEVKKNRNFKFVPVLILTTESQDKMKLKGKEAGAAGWLVKPFSPEQLIGVVKKFVR</sequence>
<evidence type="ECO:0000256" key="2">
    <source>
        <dbReference type="ARBA" id="ARBA00022553"/>
    </source>
</evidence>
<keyword evidence="2 4" id="KW-0597">Phosphoprotein</keyword>
<proteinExistence type="predicted"/>
<evidence type="ECO:0000313" key="6">
    <source>
        <dbReference type="EMBL" id="SNY34650.1"/>
    </source>
</evidence>
<dbReference type="Proteomes" id="UP000219573">
    <property type="component" value="Unassembled WGS sequence"/>
</dbReference>
<protein>
    <recommendedName>
        <fullName evidence="1">Stage 0 sporulation protein A homolog</fullName>
    </recommendedName>
</protein>
<keyword evidence="7" id="KW-1185">Reference proteome</keyword>
<dbReference type="InterPro" id="IPR001789">
    <property type="entry name" value="Sig_transdc_resp-reg_receiver"/>
</dbReference>
<dbReference type="Pfam" id="PF00072">
    <property type="entry name" value="Response_reg"/>
    <property type="match status" value="1"/>
</dbReference>
<dbReference type="InterPro" id="IPR011006">
    <property type="entry name" value="CheY-like_superfamily"/>
</dbReference>
<feature type="domain" description="Response regulatory" evidence="5">
    <location>
        <begin position="4"/>
        <end position="125"/>
    </location>
</feature>
<dbReference type="EMBL" id="OBDZ01000018">
    <property type="protein sequence ID" value="SNY34650.1"/>
    <property type="molecule type" value="Genomic_DNA"/>
</dbReference>
<evidence type="ECO:0000256" key="4">
    <source>
        <dbReference type="PROSITE-ProRule" id="PRU00169"/>
    </source>
</evidence>
<name>A0A285HFY9_9FIRM</name>
<dbReference type="RefSeq" id="WP_097018441.1">
    <property type="nucleotide sequence ID" value="NZ_OBDZ01000018.1"/>
</dbReference>
<dbReference type="PROSITE" id="PS50110">
    <property type="entry name" value="RESPONSE_REGULATORY"/>
    <property type="match status" value="1"/>
</dbReference>
<comment type="function">
    <text evidence="3">May play the central regulatory role in sporulation. It may be an element of the effector pathway responsible for the activation of sporulation genes in response to nutritional stress. Spo0A may act in concert with spo0H (a sigma factor) to control the expression of some genes that are critical to the sporulation process.</text>
</comment>
<dbReference type="PANTHER" id="PTHR44591:SF25">
    <property type="entry name" value="CHEMOTAXIS TWO-COMPONENT RESPONSE REGULATOR"/>
    <property type="match status" value="1"/>
</dbReference>
<organism evidence="6 7">
    <name type="scientific">Orenia metallireducens</name>
    <dbReference type="NCBI Taxonomy" id="1413210"/>
    <lineage>
        <taxon>Bacteria</taxon>
        <taxon>Bacillati</taxon>
        <taxon>Bacillota</taxon>
        <taxon>Clostridia</taxon>
        <taxon>Halanaerobiales</taxon>
        <taxon>Halobacteroidaceae</taxon>
        <taxon>Orenia</taxon>
    </lineage>
</organism>
<evidence type="ECO:0000256" key="1">
    <source>
        <dbReference type="ARBA" id="ARBA00018672"/>
    </source>
</evidence>
<dbReference type="Gene3D" id="3.40.50.2300">
    <property type="match status" value="1"/>
</dbReference>
<dbReference type="SUPFAM" id="SSF52172">
    <property type="entry name" value="CheY-like"/>
    <property type="match status" value="1"/>
</dbReference>
<reference evidence="7" key="1">
    <citation type="submission" date="2017-09" db="EMBL/GenBank/DDBJ databases">
        <authorList>
            <person name="Varghese N."/>
            <person name="Submissions S."/>
        </authorList>
    </citation>
    <scope>NUCLEOTIDE SEQUENCE [LARGE SCALE GENOMIC DNA]</scope>
    <source>
        <strain evidence="7">MSL47</strain>
    </source>
</reference>
<evidence type="ECO:0000313" key="7">
    <source>
        <dbReference type="Proteomes" id="UP000219573"/>
    </source>
</evidence>
<dbReference type="GO" id="GO:0000160">
    <property type="term" value="P:phosphorelay signal transduction system"/>
    <property type="evidence" value="ECO:0007669"/>
    <property type="project" value="InterPro"/>
</dbReference>
<feature type="modified residue" description="4-aspartylphosphate" evidence="4">
    <location>
        <position position="58"/>
    </location>
</feature>
<gene>
    <name evidence="6" type="ORF">SAMN06265827_11858</name>
</gene>
<evidence type="ECO:0000259" key="5">
    <source>
        <dbReference type="PROSITE" id="PS50110"/>
    </source>
</evidence>
<dbReference type="AlphaFoldDB" id="A0A285HFY9"/>
<dbReference type="OrthoDB" id="9790669at2"/>